<dbReference type="AlphaFoldDB" id="A0AAV1IA54"/>
<keyword evidence="5" id="KW-1185">Reference proteome</keyword>
<dbReference type="GO" id="GO:0009664">
    <property type="term" value="P:plant-type cell wall organization"/>
    <property type="evidence" value="ECO:0007669"/>
    <property type="project" value="InterPro"/>
</dbReference>
<dbReference type="InterPro" id="IPR002963">
    <property type="entry name" value="Expansin"/>
</dbReference>
<sequence>MRGLYMAAALAALLCTGRAAAQADAPLIQGESGGWRQGRATFYGGPERFLQNFPDRGPPPEYGFGDALFGSCGYTQQNYTEGVTYDNVPFPKESLAALANVDVDFPGSCGRCYEVRCKNGLVLANGTQIFNTTQGYSLPAHAPNATDDYGRHWLGNPTEDLQEQSVLCWNQSSLFVVVTDNCPCIQTDPNTGAVTGTNSPCCGNIYHMDLSYWGFEQLAHPLNGIMMTEFRPVSCDTHQPLQFNPGFINSTIYGDKVETGWAWFPYKQNTDNFWLPGAGIGGSNATCIELGPKAGGLTFASRKAAQSGYQPFGQASAVEFWLKDKNGSSTIPDITVGAGNYDDKKYCSSLKTSSLTPVQRQGIYAQFSIPISSFQCPFDKSQITQVGFQNADGQLVSFCLDDIKIVGSGGSGGQVSASSVQTGRRLKTAA</sequence>
<dbReference type="PROSITE" id="PS50842">
    <property type="entry name" value="EXPANSIN_EG45"/>
    <property type="match status" value="1"/>
</dbReference>
<dbReference type="InterPro" id="IPR008979">
    <property type="entry name" value="Galactose-bd-like_sf"/>
</dbReference>
<evidence type="ECO:0000256" key="2">
    <source>
        <dbReference type="SAM" id="SignalP"/>
    </source>
</evidence>
<feature type="domain" description="Expansin-like EG45" evidence="3">
    <location>
        <begin position="69"/>
        <end position="240"/>
    </location>
</feature>
<dbReference type="Gene3D" id="2.60.120.430">
    <property type="entry name" value="Galactose-binding lectin"/>
    <property type="match status" value="1"/>
</dbReference>
<feature type="signal peptide" evidence="2">
    <location>
        <begin position="1"/>
        <end position="21"/>
    </location>
</feature>
<feature type="region of interest" description="Disordered" evidence="1">
    <location>
        <begin position="409"/>
        <end position="430"/>
    </location>
</feature>
<comment type="caution">
    <text evidence="4">The sequence shown here is derived from an EMBL/GenBank/DDBJ whole genome shotgun (WGS) entry which is preliminary data.</text>
</comment>
<dbReference type="InterPro" id="IPR036908">
    <property type="entry name" value="RlpA-like_sf"/>
</dbReference>
<organism evidence="4 5">
    <name type="scientific">Coccomyxa viridis</name>
    <dbReference type="NCBI Taxonomy" id="1274662"/>
    <lineage>
        <taxon>Eukaryota</taxon>
        <taxon>Viridiplantae</taxon>
        <taxon>Chlorophyta</taxon>
        <taxon>core chlorophytes</taxon>
        <taxon>Trebouxiophyceae</taxon>
        <taxon>Trebouxiophyceae incertae sedis</taxon>
        <taxon>Coccomyxaceae</taxon>
        <taxon>Coccomyxa</taxon>
    </lineage>
</organism>
<dbReference type="SUPFAM" id="SSF50685">
    <property type="entry name" value="Barwin-like endoglucanases"/>
    <property type="match status" value="1"/>
</dbReference>
<dbReference type="PANTHER" id="PTHR31867">
    <property type="entry name" value="EXPANSIN-A15"/>
    <property type="match status" value="1"/>
</dbReference>
<evidence type="ECO:0000259" key="3">
    <source>
        <dbReference type="PROSITE" id="PS50842"/>
    </source>
</evidence>
<dbReference type="SUPFAM" id="SSF49785">
    <property type="entry name" value="Galactose-binding domain-like"/>
    <property type="match status" value="1"/>
</dbReference>
<keyword evidence="2" id="KW-0732">Signal</keyword>
<accession>A0AAV1IA54</accession>
<proteinExistence type="predicted"/>
<dbReference type="Proteomes" id="UP001314263">
    <property type="component" value="Unassembled WGS sequence"/>
</dbReference>
<evidence type="ECO:0000313" key="4">
    <source>
        <dbReference type="EMBL" id="CAK0783954.1"/>
    </source>
</evidence>
<evidence type="ECO:0000313" key="5">
    <source>
        <dbReference type="Proteomes" id="UP001314263"/>
    </source>
</evidence>
<name>A0AAV1IA54_9CHLO</name>
<feature type="chain" id="PRO_5043762997" description="Expansin-like EG45 domain-containing protein" evidence="2">
    <location>
        <begin position="22"/>
        <end position="430"/>
    </location>
</feature>
<evidence type="ECO:0000256" key="1">
    <source>
        <dbReference type="SAM" id="MobiDB-lite"/>
    </source>
</evidence>
<dbReference type="Gene3D" id="2.40.40.10">
    <property type="entry name" value="RlpA-like domain"/>
    <property type="match status" value="1"/>
</dbReference>
<protein>
    <recommendedName>
        <fullName evidence="3">Expansin-like EG45 domain-containing protein</fullName>
    </recommendedName>
</protein>
<gene>
    <name evidence="4" type="ORF">CVIRNUC_007157</name>
</gene>
<dbReference type="CDD" id="cd22271">
    <property type="entry name" value="DPBB_EXP_N-like"/>
    <property type="match status" value="1"/>
</dbReference>
<dbReference type="EMBL" id="CAUYUE010000009">
    <property type="protein sequence ID" value="CAK0783954.1"/>
    <property type="molecule type" value="Genomic_DNA"/>
</dbReference>
<reference evidence="4 5" key="1">
    <citation type="submission" date="2023-10" db="EMBL/GenBank/DDBJ databases">
        <authorList>
            <person name="Maclean D."/>
            <person name="Macfadyen A."/>
        </authorList>
    </citation>
    <scope>NUCLEOTIDE SEQUENCE [LARGE SCALE GENOMIC DNA]</scope>
</reference>
<dbReference type="InterPro" id="IPR007112">
    <property type="entry name" value="Expansin/allergen_DPBB_dom"/>
</dbReference>